<dbReference type="PANTHER" id="PTHR42752">
    <property type="entry name" value="IMIDAZOLONEPROPIONASE"/>
    <property type="match status" value="1"/>
</dbReference>
<evidence type="ECO:0000256" key="7">
    <source>
        <dbReference type="ARBA" id="ARBA00023004"/>
    </source>
</evidence>
<evidence type="ECO:0000256" key="6">
    <source>
        <dbReference type="ARBA" id="ARBA00022833"/>
    </source>
</evidence>
<keyword evidence="5" id="KW-0369">Histidine metabolism</keyword>
<evidence type="ECO:0000259" key="9">
    <source>
        <dbReference type="Pfam" id="PF01979"/>
    </source>
</evidence>
<dbReference type="GO" id="GO:0046872">
    <property type="term" value="F:metal ion binding"/>
    <property type="evidence" value="ECO:0007669"/>
    <property type="project" value="UniProtKB-KW"/>
</dbReference>
<dbReference type="PANTHER" id="PTHR42752:SF1">
    <property type="entry name" value="IMIDAZOLONEPROPIONASE-RELATED"/>
    <property type="match status" value="1"/>
</dbReference>
<evidence type="ECO:0000256" key="8">
    <source>
        <dbReference type="NCBIfam" id="TIGR01224"/>
    </source>
</evidence>
<dbReference type="InterPro" id="IPR011059">
    <property type="entry name" value="Metal-dep_hydrolase_composite"/>
</dbReference>
<gene>
    <name evidence="10" type="ORF">ENO08_03355</name>
</gene>
<feature type="non-terminal residue" evidence="10">
    <location>
        <position position="1"/>
    </location>
</feature>
<dbReference type="Proteomes" id="UP000886069">
    <property type="component" value="Unassembled WGS sequence"/>
</dbReference>
<dbReference type="NCBIfam" id="TIGR01224">
    <property type="entry name" value="hutI"/>
    <property type="match status" value="1"/>
</dbReference>
<protein>
    <recommendedName>
        <fullName evidence="2 8">Imidazolonepropionase</fullName>
        <ecNumber evidence="2 8">3.5.2.7</ecNumber>
    </recommendedName>
</protein>
<evidence type="ECO:0000313" key="10">
    <source>
        <dbReference type="EMBL" id="HER43476.1"/>
    </source>
</evidence>
<reference evidence="10" key="1">
    <citation type="journal article" date="2020" name="mSystems">
        <title>Genome- and Community-Level Interaction Insights into Carbon Utilization and Element Cycling Functions of Hydrothermarchaeota in Hydrothermal Sediment.</title>
        <authorList>
            <person name="Zhou Z."/>
            <person name="Liu Y."/>
            <person name="Xu W."/>
            <person name="Pan J."/>
            <person name="Luo Z.H."/>
            <person name="Li M."/>
        </authorList>
    </citation>
    <scope>NUCLEOTIDE SEQUENCE [LARGE SCALE GENOMIC DNA]</scope>
    <source>
        <strain evidence="10">SpSt-1233</strain>
    </source>
</reference>
<evidence type="ECO:0000256" key="5">
    <source>
        <dbReference type="ARBA" id="ARBA00022808"/>
    </source>
</evidence>
<keyword evidence="7" id="KW-0408">Iron</keyword>
<dbReference type="InterPro" id="IPR006680">
    <property type="entry name" value="Amidohydro-rel"/>
</dbReference>
<dbReference type="EC" id="3.5.2.7" evidence="2 8"/>
<evidence type="ECO:0000256" key="4">
    <source>
        <dbReference type="ARBA" id="ARBA00022801"/>
    </source>
</evidence>
<dbReference type="FunFam" id="3.20.20.140:FF:000007">
    <property type="entry name" value="Imidazolonepropionase"/>
    <property type="match status" value="1"/>
</dbReference>
<comment type="caution">
    <text evidence="10">The sequence shown here is derived from an EMBL/GenBank/DDBJ whole genome shotgun (WGS) entry which is preliminary data.</text>
</comment>
<keyword evidence="6" id="KW-0862">Zinc</keyword>
<dbReference type="AlphaFoldDB" id="A0A7V2AUI4"/>
<dbReference type="InterPro" id="IPR005920">
    <property type="entry name" value="HutI"/>
</dbReference>
<dbReference type="Gene3D" id="2.30.40.10">
    <property type="entry name" value="Urease, subunit C, domain 1"/>
    <property type="match status" value="1"/>
</dbReference>
<keyword evidence="3" id="KW-0479">Metal-binding</keyword>
<dbReference type="SUPFAM" id="SSF51556">
    <property type="entry name" value="Metallo-dependent hydrolases"/>
    <property type="match status" value="1"/>
</dbReference>
<feature type="domain" description="Amidohydrolase-related" evidence="9">
    <location>
        <begin position="14"/>
        <end position="354"/>
    </location>
</feature>
<accession>A0A7V2AUI4</accession>
<dbReference type="SUPFAM" id="SSF51338">
    <property type="entry name" value="Composite domain of metallo-dependent hydrolases"/>
    <property type="match status" value="1"/>
</dbReference>
<sequence length="369" mass="39874">GKEVSSTICADGRVVMPGWVDPHTHAVFAGYRADEYEARIRGDSYLDIDRRGGGIKRSVTELRETDEDRLFEKSRRRVLKMLEQGVTTLEIKSGYGLDLESEMKQLRVIARLGAGTPLDVVATFMGAHHKPPGESDGGDYVDVLIEEMMPAVADAGLAKYIDVFCEKGVFDVEETRRILEAGRRFGFGLKVHADEIYALGGTELAVEMGAVSVEHLTKVTQSGIEALSGSQTIAVLLPATSFGLASRHYAPAREMIDAGVAVALSTDFNPGSAPSHSMPLAVSIACSQMGMVPSEAIVAATYNAAFAVGMQDQVGSLEKGKKADFVIYDVEDYREIPSRAGENHAAVVVKEGEVVWELQGYRDRSEVGL</sequence>
<comment type="pathway">
    <text evidence="1">Amino-acid degradation.</text>
</comment>
<name>A0A7V2AUI4_UNCEI</name>
<evidence type="ECO:0000256" key="3">
    <source>
        <dbReference type="ARBA" id="ARBA00022723"/>
    </source>
</evidence>
<keyword evidence="4 10" id="KW-0378">Hydrolase</keyword>
<dbReference type="Gene3D" id="3.20.20.140">
    <property type="entry name" value="Metal-dependent hydrolases"/>
    <property type="match status" value="1"/>
</dbReference>
<dbReference type="CDD" id="cd01296">
    <property type="entry name" value="Imidazolone-5PH"/>
    <property type="match status" value="1"/>
</dbReference>
<dbReference type="GO" id="GO:0005737">
    <property type="term" value="C:cytoplasm"/>
    <property type="evidence" value="ECO:0007669"/>
    <property type="project" value="UniProtKB-UniRule"/>
</dbReference>
<organism evidence="10">
    <name type="scientific">Eiseniibacteriota bacterium</name>
    <dbReference type="NCBI Taxonomy" id="2212470"/>
    <lineage>
        <taxon>Bacteria</taxon>
        <taxon>Candidatus Eiseniibacteriota</taxon>
    </lineage>
</organism>
<dbReference type="GO" id="GO:0019556">
    <property type="term" value="P:L-histidine catabolic process to glutamate and formamide"/>
    <property type="evidence" value="ECO:0007669"/>
    <property type="project" value="UniProtKB-UniRule"/>
</dbReference>
<dbReference type="EMBL" id="DSEC01000238">
    <property type="protein sequence ID" value="HER43476.1"/>
    <property type="molecule type" value="Genomic_DNA"/>
</dbReference>
<proteinExistence type="predicted"/>
<dbReference type="InterPro" id="IPR032466">
    <property type="entry name" value="Metal_Hydrolase"/>
</dbReference>
<evidence type="ECO:0000256" key="2">
    <source>
        <dbReference type="ARBA" id="ARBA00012864"/>
    </source>
</evidence>
<dbReference type="GO" id="GO:0050480">
    <property type="term" value="F:imidazolonepropionase activity"/>
    <property type="evidence" value="ECO:0007669"/>
    <property type="project" value="UniProtKB-UniRule"/>
</dbReference>
<evidence type="ECO:0000256" key="1">
    <source>
        <dbReference type="ARBA" id="ARBA00005023"/>
    </source>
</evidence>
<dbReference type="Pfam" id="PF01979">
    <property type="entry name" value="Amidohydro_1"/>
    <property type="match status" value="1"/>
</dbReference>